<dbReference type="Pfam" id="PF00651">
    <property type="entry name" value="BTB"/>
    <property type="match status" value="1"/>
</dbReference>
<dbReference type="InterPro" id="IPR011705">
    <property type="entry name" value="BACK"/>
</dbReference>
<dbReference type="GeneID" id="106456918"/>
<dbReference type="PANTHER" id="PTHR45774">
    <property type="entry name" value="BTB/POZ DOMAIN-CONTAINING"/>
    <property type="match status" value="1"/>
</dbReference>
<sequence length="365" mass="42104">MSPRSNLQPVIDFPTYYNRVAEAPPSAPSFEMMLFNSEEQSDVVFLVGEEPDIWRFPCHLHVLSTMSPVFRSLPIYDFTSSSKVVLTVTDIKPYAFENLLRFLYTKEATFASVEAALHTLYAANKYIVLELSALCFRFLSRNVSEENVLHVFQYMMRNVVTSTHSELTNLQDEVMMKCFYLLDEHAETILKSEDFLSLDETTVYDIVSRDNLQLSSERVVFNALLSWACQECKRQRQELTSENKRRVLGQLLYCVRYLVMTLEEFAQGPAASGVLNEQEVFFIIKHFSGDTSFQFFDQELGKRMSIKRQDRKLPSNSTSSPFPMSSSGFIRISRKDCSKSKKQSVSKKMFRCLGSFIIYVIQLID</sequence>
<dbReference type="SMART" id="SM00875">
    <property type="entry name" value="BACK"/>
    <property type="match status" value="1"/>
</dbReference>
<gene>
    <name evidence="3" type="primary">LOC106456918</name>
</gene>
<dbReference type="Gene3D" id="3.30.710.10">
    <property type="entry name" value="Potassium Channel Kv1.1, Chain A"/>
    <property type="match status" value="1"/>
</dbReference>
<dbReference type="PANTHER" id="PTHR45774:SF4">
    <property type="entry name" value="AXUNDEAD, ISOFORM F"/>
    <property type="match status" value="1"/>
</dbReference>
<reference evidence="3" key="1">
    <citation type="submission" date="2025-08" db="UniProtKB">
        <authorList>
            <consortium name="RefSeq"/>
        </authorList>
    </citation>
    <scope>IDENTIFICATION</scope>
    <source>
        <tissue evidence="3">Muscle</tissue>
    </source>
</reference>
<accession>A0ABM1AZL0</accession>
<evidence type="ECO:0000313" key="3">
    <source>
        <dbReference type="RefSeq" id="XP_013771750.1"/>
    </source>
</evidence>
<evidence type="ECO:0000259" key="1">
    <source>
        <dbReference type="PROSITE" id="PS50097"/>
    </source>
</evidence>
<dbReference type="InterPro" id="IPR011333">
    <property type="entry name" value="SKP1/BTB/POZ_sf"/>
</dbReference>
<dbReference type="Gene3D" id="1.25.40.420">
    <property type="match status" value="1"/>
</dbReference>
<name>A0ABM1AZL0_LIMPO</name>
<keyword evidence="2" id="KW-1185">Reference proteome</keyword>
<dbReference type="Pfam" id="PF07707">
    <property type="entry name" value="BACK"/>
    <property type="match status" value="1"/>
</dbReference>
<dbReference type="SMART" id="SM00225">
    <property type="entry name" value="BTB"/>
    <property type="match status" value="1"/>
</dbReference>
<dbReference type="PROSITE" id="PS50097">
    <property type="entry name" value="BTB"/>
    <property type="match status" value="1"/>
</dbReference>
<organism evidence="2 3">
    <name type="scientific">Limulus polyphemus</name>
    <name type="common">Atlantic horseshoe crab</name>
    <dbReference type="NCBI Taxonomy" id="6850"/>
    <lineage>
        <taxon>Eukaryota</taxon>
        <taxon>Metazoa</taxon>
        <taxon>Ecdysozoa</taxon>
        <taxon>Arthropoda</taxon>
        <taxon>Chelicerata</taxon>
        <taxon>Merostomata</taxon>
        <taxon>Xiphosura</taxon>
        <taxon>Limulidae</taxon>
        <taxon>Limulus</taxon>
    </lineage>
</organism>
<dbReference type="RefSeq" id="XP_013771750.1">
    <property type="nucleotide sequence ID" value="XM_013916296.2"/>
</dbReference>
<protein>
    <submittedName>
        <fullName evidence="3">BTB/POZ domain-containing protein 6-like</fullName>
    </submittedName>
</protein>
<dbReference type="SUPFAM" id="SSF54695">
    <property type="entry name" value="POZ domain"/>
    <property type="match status" value="1"/>
</dbReference>
<dbReference type="Proteomes" id="UP000694941">
    <property type="component" value="Unplaced"/>
</dbReference>
<feature type="domain" description="BTB" evidence="1">
    <location>
        <begin position="41"/>
        <end position="112"/>
    </location>
</feature>
<proteinExistence type="predicted"/>
<dbReference type="InterPro" id="IPR000210">
    <property type="entry name" value="BTB/POZ_dom"/>
</dbReference>
<evidence type="ECO:0000313" key="2">
    <source>
        <dbReference type="Proteomes" id="UP000694941"/>
    </source>
</evidence>